<reference evidence="3" key="2">
    <citation type="submission" date="2022-06" db="EMBL/GenBank/DDBJ databases">
        <title>Thermospira aquatica gen. nov., sp. nov.</title>
        <authorList>
            <person name="Ben Ali Gam Z."/>
            <person name="Labat M."/>
        </authorList>
    </citation>
    <scope>NUCLEOTIDE SEQUENCE</scope>
    <source>
        <strain evidence="3">F1F22</strain>
    </source>
</reference>
<dbReference type="EMBL" id="CP073355">
    <property type="protein sequence ID" value="URA10504.1"/>
    <property type="molecule type" value="Genomic_DNA"/>
</dbReference>
<dbReference type="InterPro" id="IPR036188">
    <property type="entry name" value="FAD/NAD-bd_sf"/>
</dbReference>
<dbReference type="Gene3D" id="3.50.50.60">
    <property type="entry name" value="FAD/NAD(P)-binding domain"/>
    <property type="match status" value="2"/>
</dbReference>
<feature type="domain" description="FAD/NAD(P)-binding" evidence="2">
    <location>
        <begin position="3"/>
        <end position="302"/>
    </location>
</feature>
<keyword evidence="4" id="KW-1185">Reference proteome</keyword>
<name>A0AAX3BDY6_9SPIR</name>
<dbReference type="Proteomes" id="UP001056539">
    <property type="component" value="Chromosome"/>
</dbReference>
<dbReference type="KEGG" id="taqu:KDW03_01500"/>
<dbReference type="RefSeq" id="WP_271435631.1">
    <property type="nucleotide sequence ID" value="NZ_CP073355.1"/>
</dbReference>
<dbReference type="Pfam" id="PF07992">
    <property type="entry name" value="Pyr_redox_2"/>
    <property type="match status" value="1"/>
</dbReference>
<sequence>MRYDVVVIGAGPAGMAAAIAAYDEGATVLLLERNSELGGILPQCIHAGFGARRFKKDLPGPLYAYYFVQEIEKRSIDVWLESFVMDISPSRRVTVLSTRGYEEVEARSIVLAMGCRERTRSQLNIPGTHPAGVYTAGTVQRMINREGWMPGKRFVILGSGDIGMIMARRITLEGGEVVRVVEALPYLTGLRRNYVQCLQDFGIPLFLSHTVTRIDGYERVEGVEISPVDENFCADKSKSEWVACDTLLLSVGLIPENELSRRIGVVLDPVIGGPVVDQHGQTSVYGVFAAGNVVHIYDLVDDVSQDGENAGRSAARFARSLAGWQEPSLSVHWRAPIRSVVPQRVFLGEGSEKSLSFFLRVSTPCESSVTLRLKSEKRVFYEKRFPYARPAEMIHVHIEPSPVSHWLQYPPKSLVWEMDYDA</sequence>
<dbReference type="InterPro" id="IPR051691">
    <property type="entry name" value="Metab_Enz_Cyan_OpOx_G3PDH"/>
</dbReference>
<dbReference type="AlphaFoldDB" id="A0AAX3BDY6"/>
<dbReference type="InterPro" id="IPR023753">
    <property type="entry name" value="FAD/NAD-binding_dom"/>
</dbReference>
<evidence type="ECO:0000259" key="2">
    <source>
        <dbReference type="Pfam" id="PF07992"/>
    </source>
</evidence>
<accession>A0AAX3BDY6</accession>
<evidence type="ECO:0000313" key="3">
    <source>
        <dbReference type="EMBL" id="URA10504.1"/>
    </source>
</evidence>
<gene>
    <name evidence="3" type="ORF">KDW03_01500</name>
</gene>
<evidence type="ECO:0000256" key="1">
    <source>
        <dbReference type="ARBA" id="ARBA00023002"/>
    </source>
</evidence>
<dbReference type="SUPFAM" id="SSF51905">
    <property type="entry name" value="FAD/NAD(P)-binding domain"/>
    <property type="match status" value="1"/>
</dbReference>
<dbReference type="PANTHER" id="PTHR42949:SF3">
    <property type="entry name" value="ANAEROBIC GLYCEROL-3-PHOSPHATE DEHYDROGENASE SUBUNIT B"/>
    <property type="match status" value="1"/>
</dbReference>
<organism evidence="3 4">
    <name type="scientific">Thermospira aquatica</name>
    <dbReference type="NCBI Taxonomy" id="2828656"/>
    <lineage>
        <taxon>Bacteria</taxon>
        <taxon>Pseudomonadati</taxon>
        <taxon>Spirochaetota</taxon>
        <taxon>Spirochaetia</taxon>
        <taxon>Brevinematales</taxon>
        <taxon>Thermospiraceae</taxon>
        <taxon>Thermospira</taxon>
    </lineage>
</organism>
<keyword evidence="1" id="KW-0560">Oxidoreductase</keyword>
<reference evidence="3" key="1">
    <citation type="submission" date="2021-04" db="EMBL/GenBank/DDBJ databases">
        <authorList>
            <person name="Postec A."/>
        </authorList>
    </citation>
    <scope>NUCLEOTIDE SEQUENCE</scope>
    <source>
        <strain evidence="3">F1F22</strain>
    </source>
</reference>
<dbReference type="PANTHER" id="PTHR42949">
    <property type="entry name" value="ANAEROBIC GLYCEROL-3-PHOSPHATE DEHYDROGENASE SUBUNIT B"/>
    <property type="match status" value="1"/>
</dbReference>
<dbReference type="GO" id="GO:0016491">
    <property type="term" value="F:oxidoreductase activity"/>
    <property type="evidence" value="ECO:0007669"/>
    <property type="project" value="UniProtKB-KW"/>
</dbReference>
<protein>
    <submittedName>
        <fullName evidence="3">FAD-dependent oxidoreductase</fullName>
    </submittedName>
</protein>
<evidence type="ECO:0000313" key="4">
    <source>
        <dbReference type="Proteomes" id="UP001056539"/>
    </source>
</evidence>
<dbReference type="PRINTS" id="PR00411">
    <property type="entry name" value="PNDRDTASEI"/>
</dbReference>
<proteinExistence type="predicted"/>
<dbReference type="PRINTS" id="PR00368">
    <property type="entry name" value="FADPNR"/>
</dbReference>